<dbReference type="Gene3D" id="2.40.50.140">
    <property type="entry name" value="Nucleic acid-binding proteins"/>
    <property type="match status" value="1"/>
</dbReference>
<dbReference type="InterPro" id="IPR050798">
    <property type="entry name" value="YhaM_exoribonuc/phosphodiest"/>
</dbReference>
<dbReference type="PANTHER" id="PTHR37294">
    <property type="entry name" value="3'-5' EXORIBONUCLEASE YHAM"/>
    <property type="match status" value="1"/>
</dbReference>
<dbReference type="EMBL" id="CP003326">
    <property type="protein sequence ID" value="AFS77464.1"/>
    <property type="molecule type" value="Genomic_DNA"/>
</dbReference>
<dbReference type="InterPro" id="IPR006674">
    <property type="entry name" value="HD_domain"/>
</dbReference>
<dbReference type="RefSeq" id="WP_014966601.1">
    <property type="nucleotide sequence ID" value="NC_018664.1"/>
</dbReference>
<dbReference type="GO" id="GO:0016787">
    <property type="term" value="F:hydrolase activity"/>
    <property type="evidence" value="ECO:0007669"/>
    <property type="project" value="UniProtKB-KW"/>
</dbReference>
<dbReference type="OrthoDB" id="9778453at2"/>
<dbReference type="GO" id="GO:0031125">
    <property type="term" value="P:rRNA 3'-end processing"/>
    <property type="evidence" value="ECO:0007669"/>
    <property type="project" value="TreeGrafter"/>
</dbReference>
<dbReference type="HOGENOM" id="CLU_056349_2_0_9"/>
<dbReference type="InterPro" id="IPR012340">
    <property type="entry name" value="NA-bd_OB-fold"/>
</dbReference>
<evidence type="ECO:0000313" key="4">
    <source>
        <dbReference type="Proteomes" id="UP000006094"/>
    </source>
</evidence>
<feature type="domain" description="HD" evidence="2">
    <location>
        <begin position="162"/>
        <end position="281"/>
    </location>
</feature>
<dbReference type="CDD" id="cd04492">
    <property type="entry name" value="YhaM_OBF_like"/>
    <property type="match status" value="1"/>
</dbReference>
<dbReference type="STRING" id="1128398.Curi_c03890"/>
<evidence type="ECO:0000313" key="3">
    <source>
        <dbReference type="EMBL" id="AFS77464.1"/>
    </source>
</evidence>
<dbReference type="eggNOG" id="COG3481">
    <property type="taxonomic scope" value="Bacteria"/>
</dbReference>
<evidence type="ECO:0000259" key="2">
    <source>
        <dbReference type="Pfam" id="PF01966"/>
    </source>
</evidence>
<organism evidence="3 4">
    <name type="scientific">Gottschalkia acidurici (strain ATCC 7906 / DSM 604 / BCRC 14475 / CIP 104303 / KCTC 5404 / NCIMB 10678 / 9a)</name>
    <name type="common">Clostridium acidurici</name>
    <dbReference type="NCBI Taxonomy" id="1128398"/>
    <lineage>
        <taxon>Bacteria</taxon>
        <taxon>Bacillati</taxon>
        <taxon>Bacillota</taxon>
        <taxon>Tissierellia</taxon>
        <taxon>Tissierellales</taxon>
        <taxon>Gottschalkiaceae</taxon>
        <taxon>Gottschalkia</taxon>
    </lineage>
</organism>
<sequence length="323" mass="37730">MQYKKIKDFTVNERIDGFFMLKSVEKKVASNGNCFLDITLSDDTGEMNGKLWDYKGDDNAYIQNSIIKIRGDILEWQGKKQLKIMKLRNINDEDDLNIEDFVQSAPLSSKEMYNCILIYIDQMENEDIKRLVHRIVTENKEKLLYYPAAKKNHHAIRSGLMYHILRMINSGEKLSEIYTFINRDLLYAGIILHDMAKLEEMNSSNLGIVSEYTIEGQLLGHIIQGIENIDRVCRELNIDPEINLLIKHMILTHHYHPEYGSPKKPMIPEAELLHYLDTIDASMYDMEKALKDTNQSEFTERIWSLDNRQLYKSGINKEDTDEL</sequence>
<proteinExistence type="predicted"/>
<dbReference type="Pfam" id="PF01966">
    <property type="entry name" value="HD"/>
    <property type="match status" value="1"/>
</dbReference>
<evidence type="ECO:0000256" key="1">
    <source>
        <dbReference type="ARBA" id="ARBA00022801"/>
    </source>
</evidence>
<name>K0AW59_GOTA9</name>
<dbReference type="SUPFAM" id="SSF109604">
    <property type="entry name" value="HD-domain/PDEase-like"/>
    <property type="match status" value="1"/>
</dbReference>
<dbReference type="Proteomes" id="UP000006094">
    <property type="component" value="Chromosome"/>
</dbReference>
<dbReference type="AlphaFoldDB" id="K0AW59"/>
<dbReference type="EC" id="3.1.-.-" evidence="3"/>
<reference evidence="3 4" key="1">
    <citation type="journal article" date="2012" name="PLoS ONE">
        <title>The purine-utilizing bacterium Clostridium acidurici 9a: a genome-guided metabolic reconsideration.</title>
        <authorList>
            <person name="Hartwich K."/>
            <person name="Poehlein A."/>
            <person name="Daniel R."/>
        </authorList>
    </citation>
    <scope>NUCLEOTIDE SEQUENCE [LARGE SCALE GENOMIC DNA]</scope>
    <source>
        <strain evidence="4">ATCC 7906 / DSM 604 / BCRC 14475 / CIP 104303 / KCTC 5404 / NCIMB 10678 / 9a</strain>
    </source>
</reference>
<keyword evidence="4" id="KW-1185">Reference proteome</keyword>
<dbReference type="Gene3D" id="1.10.3210.10">
    <property type="entry name" value="Hypothetical protein af1432"/>
    <property type="match status" value="1"/>
</dbReference>
<keyword evidence="1 3" id="KW-0378">Hydrolase</keyword>
<dbReference type="SUPFAM" id="SSF50249">
    <property type="entry name" value="Nucleic acid-binding proteins"/>
    <property type="match status" value="1"/>
</dbReference>
<accession>K0AW59</accession>
<gene>
    <name evidence="3" type="primary">yhaM</name>
    <name evidence="3" type="ordered locus">Curi_c03890</name>
</gene>
<protein>
    <submittedName>
        <fullName evidence="3">3'-5' exoribonuclease YhaM</fullName>
        <ecNumber evidence="3">3.1.-.-</ecNumber>
    </submittedName>
</protein>
<dbReference type="PATRIC" id="fig|1128398.3.peg.402"/>
<dbReference type="PANTHER" id="PTHR37294:SF1">
    <property type="entry name" value="3'-5' EXORIBONUCLEASE YHAM"/>
    <property type="match status" value="1"/>
</dbReference>
<dbReference type="KEGG" id="cad:Curi_c03890"/>